<protein>
    <submittedName>
        <fullName evidence="1">Uncharacterized protein</fullName>
    </submittedName>
</protein>
<reference evidence="1" key="1">
    <citation type="submission" date="2018-05" db="EMBL/GenBank/DDBJ databases">
        <authorList>
            <person name="Datahose"/>
        </authorList>
    </citation>
    <scope>NUCLEOTIDE SEQUENCE</scope>
</reference>
<dbReference type="GeneTree" id="ENSGT00980000202353"/>
<evidence type="ECO:0000313" key="2">
    <source>
        <dbReference type="Proteomes" id="UP000265100"/>
    </source>
</evidence>
<dbReference type="AlphaFoldDB" id="A0A3P8QB33"/>
<evidence type="ECO:0000313" key="1">
    <source>
        <dbReference type="Ensembl" id="ENSACLP00000026543.2"/>
    </source>
</evidence>
<name>A0A3P8QB33_ASTCA</name>
<dbReference type="Bgee" id="ENSACLG00000018052">
    <property type="expression patterns" value="Expressed in camera-type eye and 2 other cell types or tissues"/>
</dbReference>
<organism evidence="1 2">
    <name type="scientific">Astatotilapia calliptera</name>
    <name type="common">Eastern happy</name>
    <name type="synonym">Chromis callipterus</name>
    <dbReference type="NCBI Taxonomy" id="8154"/>
    <lineage>
        <taxon>Eukaryota</taxon>
        <taxon>Metazoa</taxon>
        <taxon>Chordata</taxon>
        <taxon>Craniata</taxon>
        <taxon>Vertebrata</taxon>
        <taxon>Euteleostomi</taxon>
        <taxon>Actinopterygii</taxon>
        <taxon>Neopterygii</taxon>
        <taxon>Teleostei</taxon>
        <taxon>Neoteleostei</taxon>
        <taxon>Acanthomorphata</taxon>
        <taxon>Ovalentaria</taxon>
        <taxon>Cichlomorphae</taxon>
        <taxon>Cichliformes</taxon>
        <taxon>Cichlidae</taxon>
        <taxon>African cichlids</taxon>
        <taxon>Pseudocrenilabrinae</taxon>
        <taxon>Haplochromini</taxon>
        <taxon>Astatotilapia</taxon>
    </lineage>
</organism>
<keyword evidence="2" id="KW-1185">Reference proteome</keyword>
<reference evidence="1" key="2">
    <citation type="submission" date="2025-08" db="UniProtKB">
        <authorList>
            <consortium name="Ensembl"/>
        </authorList>
    </citation>
    <scope>IDENTIFICATION</scope>
</reference>
<proteinExistence type="predicted"/>
<dbReference type="OMA" id="YQPLPWQ"/>
<sequence>MLITIKTSFYLQIGARFTREQDPLPYVVSQPLPWQVHSVSLSRRSSKADEVSYKRKHSHRHTCTLAISSLSVEHTLQFSILVVLHMFNSECQPEKMALLIILTHNLYVLHLVH</sequence>
<dbReference type="Proteomes" id="UP000265100">
    <property type="component" value="Chromosome 14"/>
</dbReference>
<dbReference type="Ensembl" id="ENSACLT00000027165.2">
    <property type="protein sequence ID" value="ENSACLP00000026543.2"/>
    <property type="gene ID" value="ENSACLG00000018052.2"/>
</dbReference>
<reference evidence="1" key="3">
    <citation type="submission" date="2025-09" db="UniProtKB">
        <authorList>
            <consortium name="Ensembl"/>
        </authorList>
    </citation>
    <scope>IDENTIFICATION</scope>
</reference>
<accession>A0A3P8QB33</accession>